<dbReference type="AlphaFoldDB" id="A0A933GP95"/>
<organism evidence="1 2">
    <name type="scientific">Tectimicrobiota bacterium</name>
    <dbReference type="NCBI Taxonomy" id="2528274"/>
    <lineage>
        <taxon>Bacteria</taxon>
        <taxon>Pseudomonadati</taxon>
        <taxon>Nitrospinota/Tectimicrobiota group</taxon>
        <taxon>Candidatus Tectimicrobiota</taxon>
    </lineage>
</organism>
<proteinExistence type="predicted"/>
<comment type="caution">
    <text evidence="1">The sequence shown here is derived from an EMBL/GenBank/DDBJ whole genome shotgun (WGS) entry which is preliminary data.</text>
</comment>
<protein>
    <submittedName>
        <fullName evidence="1">Uncharacterized protein</fullName>
    </submittedName>
</protein>
<reference evidence="1" key="1">
    <citation type="submission" date="2020-07" db="EMBL/GenBank/DDBJ databases">
        <title>Huge and variable diversity of episymbiotic CPR bacteria and DPANN archaea in groundwater ecosystems.</title>
        <authorList>
            <person name="He C.Y."/>
            <person name="Keren R."/>
            <person name="Whittaker M."/>
            <person name="Farag I.F."/>
            <person name="Doudna J."/>
            <person name="Cate J.H.D."/>
            <person name="Banfield J.F."/>
        </authorList>
    </citation>
    <scope>NUCLEOTIDE SEQUENCE</scope>
    <source>
        <strain evidence="1">NC_groundwater_1482_Ag_S-0.65um_47_24</strain>
    </source>
</reference>
<sequence length="117" mass="13566">MGFSRTINCIGFTKTKEGNIYSYHAMNRREVCQARLEAQKRGLVISYWIAQTMAGRKILGMAKYEDSKDDKDVHVMGVHLIECPKCKSKGCQICHWAGQTIKTWLKRFLPWQLEPEK</sequence>
<evidence type="ECO:0000313" key="1">
    <source>
        <dbReference type="EMBL" id="MBI4596349.1"/>
    </source>
</evidence>
<gene>
    <name evidence="1" type="ORF">HY730_08245</name>
</gene>
<dbReference type="EMBL" id="JACQWF010000365">
    <property type="protein sequence ID" value="MBI4596349.1"/>
    <property type="molecule type" value="Genomic_DNA"/>
</dbReference>
<name>A0A933GP95_UNCTE</name>
<dbReference type="Proteomes" id="UP000772181">
    <property type="component" value="Unassembled WGS sequence"/>
</dbReference>
<evidence type="ECO:0000313" key="2">
    <source>
        <dbReference type="Proteomes" id="UP000772181"/>
    </source>
</evidence>
<accession>A0A933GP95</accession>